<proteinExistence type="predicted"/>
<reference evidence="1 2" key="1">
    <citation type="submission" date="2019-11" db="EMBL/GenBank/DDBJ databases">
        <authorList>
            <person name="Cheng Q."/>
            <person name="Yang Z."/>
        </authorList>
    </citation>
    <scope>NUCLEOTIDE SEQUENCE [LARGE SCALE GENOMIC DNA]</scope>
    <source>
        <strain evidence="1 2">HX-22-1</strain>
    </source>
</reference>
<comment type="caution">
    <text evidence="1">The sequence shown here is derived from an EMBL/GenBank/DDBJ whole genome shotgun (WGS) entry which is preliminary data.</text>
</comment>
<evidence type="ECO:0000313" key="1">
    <source>
        <dbReference type="EMBL" id="MRX46147.1"/>
    </source>
</evidence>
<name>A0A7K0FM99_9SPHI</name>
<sequence length="66" mass="7501">MSLYYVNHQAQPNGDHEVHKEDCIYLPYVKKFLGSFSNCADAVKEAKKTYTQSNGCRICSKACHTK</sequence>
<dbReference type="Proteomes" id="UP000462931">
    <property type="component" value="Unassembled WGS sequence"/>
</dbReference>
<protein>
    <submittedName>
        <fullName evidence="1">Uncharacterized protein</fullName>
    </submittedName>
</protein>
<dbReference type="AlphaFoldDB" id="A0A7K0FM99"/>
<gene>
    <name evidence="1" type="ORF">GJJ64_03000</name>
</gene>
<dbReference type="RefSeq" id="WP_154286271.1">
    <property type="nucleotide sequence ID" value="NZ_WKJI01000001.1"/>
</dbReference>
<keyword evidence="2" id="KW-1185">Reference proteome</keyword>
<dbReference type="EMBL" id="WKJI01000001">
    <property type="protein sequence ID" value="MRX46147.1"/>
    <property type="molecule type" value="Genomic_DNA"/>
</dbReference>
<evidence type="ECO:0000313" key="2">
    <source>
        <dbReference type="Proteomes" id="UP000462931"/>
    </source>
</evidence>
<organism evidence="1 2">
    <name type="scientific">Pedobacter puniceum</name>
    <dbReference type="NCBI Taxonomy" id="2666136"/>
    <lineage>
        <taxon>Bacteria</taxon>
        <taxon>Pseudomonadati</taxon>
        <taxon>Bacteroidota</taxon>
        <taxon>Sphingobacteriia</taxon>
        <taxon>Sphingobacteriales</taxon>
        <taxon>Sphingobacteriaceae</taxon>
        <taxon>Pedobacter</taxon>
    </lineage>
</organism>
<accession>A0A7K0FM99</accession>